<evidence type="ECO:0000259" key="1">
    <source>
        <dbReference type="Pfam" id="PF13518"/>
    </source>
</evidence>
<dbReference type="InterPro" id="IPR010921">
    <property type="entry name" value="Trp_repressor/repl_initiator"/>
</dbReference>
<evidence type="ECO:0000313" key="2">
    <source>
        <dbReference type="EMBL" id="MBD7912484.1"/>
    </source>
</evidence>
<accession>A0ABR8PWF0</accession>
<dbReference type="Gene3D" id="1.10.10.10">
    <property type="entry name" value="Winged helix-like DNA-binding domain superfamily/Winged helix DNA-binding domain"/>
    <property type="match status" value="1"/>
</dbReference>
<dbReference type="RefSeq" id="WP_191769450.1">
    <property type="nucleotide sequence ID" value="NZ_JACSRA010000024.1"/>
</dbReference>
<dbReference type="InterPro" id="IPR055247">
    <property type="entry name" value="InsJ-like_HTH"/>
</dbReference>
<gene>
    <name evidence="2" type="ORF">H9661_14065</name>
</gene>
<name>A0ABR8PWF0_9CLOT</name>
<evidence type="ECO:0000313" key="3">
    <source>
        <dbReference type="Proteomes" id="UP000627781"/>
    </source>
</evidence>
<dbReference type="Proteomes" id="UP000627781">
    <property type="component" value="Unassembled WGS sequence"/>
</dbReference>
<dbReference type="InterPro" id="IPR036388">
    <property type="entry name" value="WH-like_DNA-bd_sf"/>
</dbReference>
<feature type="domain" description="Insertion element IS150 protein InsJ-like helix-turn-helix" evidence="1">
    <location>
        <begin position="9"/>
        <end position="53"/>
    </location>
</feature>
<proteinExistence type="predicted"/>
<reference evidence="2 3" key="1">
    <citation type="submission" date="2020-08" db="EMBL/GenBank/DDBJ databases">
        <title>A Genomic Blueprint of the Chicken Gut Microbiome.</title>
        <authorList>
            <person name="Gilroy R."/>
            <person name="Ravi A."/>
            <person name="Getino M."/>
            <person name="Pursley I."/>
            <person name="Horton D.L."/>
            <person name="Alikhan N.-F."/>
            <person name="Baker D."/>
            <person name="Gharbi K."/>
            <person name="Hall N."/>
            <person name="Watson M."/>
            <person name="Adriaenssens E.M."/>
            <person name="Foster-Nyarko E."/>
            <person name="Jarju S."/>
            <person name="Secka A."/>
            <person name="Antonio M."/>
            <person name="Oren A."/>
            <person name="Chaudhuri R."/>
            <person name="La Ragione R.M."/>
            <person name="Hildebrand F."/>
            <person name="Pallen M.J."/>
        </authorList>
    </citation>
    <scope>NUCLEOTIDE SEQUENCE [LARGE SCALE GENOMIC DNA]</scope>
    <source>
        <strain evidence="2 3">Sa3CVN1</strain>
    </source>
</reference>
<comment type="caution">
    <text evidence="2">The sequence shown here is derived from an EMBL/GenBank/DDBJ whole genome shotgun (WGS) entry which is preliminary data.</text>
</comment>
<keyword evidence="3" id="KW-1185">Reference proteome</keyword>
<dbReference type="SUPFAM" id="SSF48295">
    <property type="entry name" value="TrpR-like"/>
    <property type="match status" value="1"/>
</dbReference>
<dbReference type="EMBL" id="JACSRA010000024">
    <property type="protein sequence ID" value="MBD7912484.1"/>
    <property type="molecule type" value="Genomic_DNA"/>
</dbReference>
<protein>
    <submittedName>
        <fullName evidence="2">Transposase</fullName>
    </submittedName>
</protein>
<sequence length="64" mass="7406">MVKYDDELKLKVINAYLRGEGGYITLAKQFNIGHRSTVQRWVRTYKKIGIDSICRKKKGLAVFS</sequence>
<dbReference type="Pfam" id="PF13518">
    <property type="entry name" value="HTH_28"/>
    <property type="match status" value="1"/>
</dbReference>
<organism evidence="2 3">
    <name type="scientific">Clostridium cibarium</name>
    <dbReference type="NCBI Taxonomy" id="2762247"/>
    <lineage>
        <taxon>Bacteria</taxon>
        <taxon>Bacillati</taxon>
        <taxon>Bacillota</taxon>
        <taxon>Clostridia</taxon>
        <taxon>Eubacteriales</taxon>
        <taxon>Clostridiaceae</taxon>
        <taxon>Clostridium</taxon>
    </lineage>
</organism>